<keyword evidence="2" id="KW-0456">Lyase</keyword>
<dbReference type="InterPro" id="IPR035682">
    <property type="entry name" value="PhnP_MBL"/>
</dbReference>
<feature type="domain" description="Metallo-beta-lactamase" evidence="1">
    <location>
        <begin position="66"/>
        <end position="224"/>
    </location>
</feature>
<evidence type="ECO:0000313" key="3">
    <source>
        <dbReference type="Proteomes" id="UP000031977"/>
    </source>
</evidence>
<dbReference type="Gene3D" id="3.60.15.10">
    <property type="entry name" value="Ribonuclease Z/Hydroxyacylglutathione hydrolase-like"/>
    <property type="match status" value="1"/>
</dbReference>
<sequence>MKLVMLGTGNSAMVPVWGCECEICSAARLDKRLRREKSSAYVEHNGRKLLLDANAPDLLARFPAGSFDRILLTHYHMDHVHSLFDLRWGKGEPIPVHSPEDEQGCDDLYKYPGVLDFSYRAHAFEPFEWQGITITPLPLNHSRPCLGYAFELDGKCIAYLTDTNGLPDLTTQWLVQRDVNWVVTDCSFPPIECEQARLSKNHNDIHQVVKIAKESQVANIGMMHLGHDVLLWAKQNPHCFSPSFQLLYDGQEIEL</sequence>
<organism evidence="2 3">
    <name type="scientific">Vibrio mytili</name>
    <dbReference type="NCBI Taxonomy" id="50718"/>
    <lineage>
        <taxon>Bacteria</taxon>
        <taxon>Pseudomonadati</taxon>
        <taxon>Pseudomonadota</taxon>
        <taxon>Gammaproteobacteria</taxon>
        <taxon>Vibrionales</taxon>
        <taxon>Vibrionaceae</taxon>
        <taxon>Vibrio</taxon>
    </lineage>
</organism>
<dbReference type="SUPFAM" id="SSF56281">
    <property type="entry name" value="Metallo-hydrolase/oxidoreductase"/>
    <property type="match status" value="1"/>
</dbReference>
<reference evidence="2 3" key="1">
    <citation type="submission" date="2015-01" db="EMBL/GenBank/DDBJ databases">
        <title>Draft genome of Vibrio mytili type strain CAIM 528.</title>
        <authorList>
            <person name="Gonzalez-Castillo A."/>
            <person name="Gomez-Gil B."/>
            <person name="Enciso-Ibarra J."/>
        </authorList>
    </citation>
    <scope>NUCLEOTIDE SEQUENCE [LARGE SCALE GENOMIC DNA]</scope>
    <source>
        <strain evidence="2 3">CAIM 528</strain>
    </source>
</reference>
<dbReference type="GO" id="GO:0008081">
    <property type="term" value="F:phosphoric diester hydrolase activity"/>
    <property type="evidence" value="ECO:0007669"/>
    <property type="project" value="InterPro"/>
</dbReference>
<dbReference type="PANTHER" id="PTHR42663">
    <property type="entry name" value="HYDROLASE C777.06C-RELATED-RELATED"/>
    <property type="match status" value="1"/>
</dbReference>
<proteinExistence type="predicted"/>
<dbReference type="InterPro" id="IPR036866">
    <property type="entry name" value="RibonucZ/Hydroxyglut_hydro"/>
</dbReference>
<name>A0A0C3HRP2_9VIBR</name>
<dbReference type="EMBL" id="JXOK01000037">
    <property type="protein sequence ID" value="KIN10866.1"/>
    <property type="molecule type" value="Genomic_DNA"/>
</dbReference>
<dbReference type="OrthoDB" id="9803916at2"/>
<dbReference type="InterPro" id="IPR017693">
    <property type="entry name" value="Phosphonate_metab_PhnP"/>
</dbReference>
<dbReference type="PANTHER" id="PTHR42663:SF6">
    <property type="entry name" value="HYDROLASE C777.06C-RELATED"/>
    <property type="match status" value="1"/>
</dbReference>
<dbReference type="CDD" id="cd07736">
    <property type="entry name" value="PhnP-like_MBL-fold"/>
    <property type="match status" value="1"/>
</dbReference>
<keyword evidence="3" id="KW-1185">Reference proteome</keyword>
<dbReference type="RefSeq" id="WP_041155415.1">
    <property type="nucleotide sequence ID" value="NZ_CBCRVP010000005.1"/>
</dbReference>
<protein>
    <submittedName>
        <fullName evidence="2">Carbon-phosphorus lyase complex accessory protein</fullName>
    </submittedName>
</protein>
<dbReference type="NCBIfam" id="TIGR03307">
    <property type="entry name" value="PhnP"/>
    <property type="match status" value="1"/>
</dbReference>
<dbReference type="GO" id="GO:0019700">
    <property type="term" value="P:organic phosphonate catabolic process"/>
    <property type="evidence" value="ECO:0007669"/>
    <property type="project" value="InterPro"/>
</dbReference>
<evidence type="ECO:0000259" key="1">
    <source>
        <dbReference type="Pfam" id="PF12706"/>
    </source>
</evidence>
<dbReference type="InterPro" id="IPR001279">
    <property type="entry name" value="Metallo-B-lactamas"/>
</dbReference>
<evidence type="ECO:0000313" key="2">
    <source>
        <dbReference type="EMBL" id="KIN10866.1"/>
    </source>
</evidence>
<dbReference type="GO" id="GO:0016829">
    <property type="term" value="F:lyase activity"/>
    <property type="evidence" value="ECO:0007669"/>
    <property type="project" value="UniProtKB-KW"/>
</dbReference>
<accession>A0A0C3HRP2</accession>
<dbReference type="STRING" id="50718.SU60_10160"/>
<dbReference type="Proteomes" id="UP000031977">
    <property type="component" value="Unassembled WGS sequence"/>
</dbReference>
<dbReference type="Pfam" id="PF12706">
    <property type="entry name" value="Lactamase_B_2"/>
    <property type="match status" value="1"/>
</dbReference>
<comment type="caution">
    <text evidence="2">The sequence shown here is derived from an EMBL/GenBank/DDBJ whole genome shotgun (WGS) entry which is preliminary data.</text>
</comment>
<dbReference type="AlphaFoldDB" id="A0A0C3HRP2"/>
<gene>
    <name evidence="2" type="primary">phnP</name>
    <name evidence="2" type="ORF">SU60_10160</name>
</gene>